<dbReference type="AlphaFoldDB" id="A0A3N2BEA7"/>
<evidence type="ECO:0000313" key="11">
    <source>
        <dbReference type="Proteomes" id="UP000280668"/>
    </source>
</evidence>
<evidence type="ECO:0000256" key="3">
    <source>
        <dbReference type="ARBA" id="ARBA00022475"/>
    </source>
</evidence>
<evidence type="ECO:0000259" key="9">
    <source>
        <dbReference type="PROSITE" id="PS50928"/>
    </source>
</evidence>
<feature type="transmembrane region" description="Helical" evidence="7">
    <location>
        <begin position="160"/>
        <end position="182"/>
    </location>
</feature>
<keyword evidence="4 7" id="KW-0812">Transmembrane</keyword>
<evidence type="ECO:0000256" key="8">
    <source>
        <dbReference type="SAM" id="MobiDB-lite"/>
    </source>
</evidence>
<protein>
    <submittedName>
        <fullName evidence="10">NitT/TauT family transport system permease protein</fullName>
    </submittedName>
</protein>
<dbReference type="OrthoDB" id="7274389at2"/>
<comment type="caution">
    <text evidence="10">The sequence shown here is derived from an EMBL/GenBank/DDBJ whole genome shotgun (WGS) entry which is preliminary data.</text>
</comment>
<dbReference type="PANTHER" id="PTHR30151">
    <property type="entry name" value="ALKANE SULFONATE ABC TRANSPORTER-RELATED, MEMBRANE SUBUNIT"/>
    <property type="match status" value="1"/>
</dbReference>
<dbReference type="PANTHER" id="PTHR30151:SF20">
    <property type="entry name" value="ABC TRANSPORTER PERMEASE PROTEIN HI_0355-RELATED"/>
    <property type="match status" value="1"/>
</dbReference>
<keyword evidence="11" id="KW-1185">Reference proteome</keyword>
<dbReference type="SUPFAM" id="SSF161098">
    <property type="entry name" value="MetI-like"/>
    <property type="match status" value="1"/>
</dbReference>
<feature type="transmembrane region" description="Helical" evidence="7">
    <location>
        <begin position="209"/>
        <end position="234"/>
    </location>
</feature>
<feature type="transmembrane region" description="Helical" evidence="7">
    <location>
        <begin position="254"/>
        <end position="274"/>
    </location>
</feature>
<feature type="transmembrane region" description="Helical" evidence="7">
    <location>
        <begin position="101"/>
        <end position="119"/>
    </location>
</feature>
<evidence type="ECO:0000256" key="6">
    <source>
        <dbReference type="ARBA" id="ARBA00023136"/>
    </source>
</evidence>
<comment type="similarity">
    <text evidence="7">Belongs to the binding-protein-dependent transport system permease family.</text>
</comment>
<evidence type="ECO:0000313" key="10">
    <source>
        <dbReference type="EMBL" id="ROR73578.1"/>
    </source>
</evidence>
<dbReference type="InterPro" id="IPR035906">
    <property type="entry name" value="MetI-like_sf"/>
</dbReference>
<keyword evidence="2 7" id="KW-0813">Transport</keyword>
<evidence type="ECO:0000256" key="5">
    <source>
        <dbReference type="ARBA" id="ARBA00022989"/>
    </source>
</evidence>
<feature type="domain" description="ABC transmembrane type-1" evidence="9">
    <location>
        <begin position="90"/>
        <end position="274"/>
    </location>
</feature>
<dbReference type="RefSeq" id="WP_123303983.1">
    <property type="nucleotide sequence ID" value="NZ_RKHK01000001.1"/>
</dbReference>
<name>A0A3N2BEA7_9MICO</name>
<reference evidence="10 11" key="1">
    <citation type="submission" date="2018-11" db="EMBL/GenBank/DDBJ databases">
        <title>Sequencing the genomes of 1000 actinobacteria strains.</title>
        <authorList>
            <person name="Klenk H.-P."/>
        </authorList>
    </citation>
    <scope>NUCLEOTIDE SEQUENCE [LARGE SCALE GENOMIC DNA]</scope>
    <source>
        <strain evidence="10 11">DSM 11294</strain>
    </source>
</reference>
<proteinExistence type="inferred from homology"/>
<keyword evidence="5 7" id="KW-1133">Transmembrane helix</keyword>
<feature type="transmembrane region" description="Helical" evidence="7">
    <location>
        <begin position="126"/>
        <end position="154"/>
    </location>
</feature>
<dbReference type="Pfam" id="PF00528">
    <property type="entry name" value="BPD_transp_1"/>
    <property type="match status" value="1"/>
</dbReference>
<feature type="transmembrane region" description="Helical" evidence="7">
    <location>
        <begin position="40"/>
        <end position="60"/>
    </location>
</feature>
<dbReference type="Gene3D" id="1.10.3720.10">
    <property type="entry name" value="MetI-like"/>
    <property type="match status" value="1"/>
</dbReference>
<gene>
    <name evidence="10" type="ORF">EDD31_1965</name>
</gene>
<dbReference type="CDD" id="cd06261">
    <property type="entry name" value="TM_PBP2"/>
    <property type="match status" value="1"/>
</dbReference>
<evidence type="ECO:0000256" key="2">
    <source>
        <dbReference type="ARBA" id="ARBA00022448"/>
    </source>
</evidence>
<dbReference type="EMBL" id="RKHK01000001">
    <property type="protein sequence ID" value="ROR73578.1"/>
    <property type="molecule type" value="Genomic_DNA"/>
</dbReference>
<dbReference type="GO" id="GO:0005886">
    <property type="term" value="C:plasma membrane"/>
    <property type="evidence" value="ECO:0007669"/>
    <property type="project" value="UniProtKB-SubCell"/>
</dbReference>
<dbReference type="GO" id="GO:0055085">
    <property type="term" value="P:transmembrane transport"/>
    <property type="evidence" value="ECO:0007669"/>
    <property type="project" value="InterPro"/>
</dbReference>
<evidence type="ECO:0000256" key="4">
    <source>
        <dbReference type="ARBA" id="ARBA00022692"/>
    </source>
</evidence>
<feature type="region of interest" description="Disordered" evidence="8">
    <location>
        <begin position="1"/>
        <end position="34"/>
    </location>
</feature>
<organism evidence="10 11">
    <name type="scientific">Bogoriella caseilytica</name>
    <dbReference type="NCBI Taxonomy" id="56055"/>
    <lineage>
        <taxon>Bacteria</taxon>
        <taxon>Bacillati</taxon>
        <taxon>Actinomycetota</taxon>
        <taxon>Actinomycetes</taxon>
        <taxon>Micrococcales</taxon>
        <taxon>Bogoriellaceae</taxon>
        <taxon>Bogoriella</taxon>
    </lineage>
</organism>
<dbReference type="PROSITE" id="PS50928">
    <property type="entry name" value="ABC_TM1"/>
    <property type="match status" value="1"/>
</dbReference>
<keyword evidence="3" id="KW-1003">Cell membrane</keyword>
<accession>A0A3N2BEA7</accession>
<dbReference type="Proteomes" id="UP000280668">
    <property type="component" value="Unassembled WGS sequence"/>
</dbReference>
<keyword evidence="6 7" id="KW-0472">Membrane</keyword>
<evidence type="ECO:0000256" key="7">
    <source>
        <dbReference type="RuleBase" id="RU363032"/>
    </source>
</evidence>
<evidence type="ECO:0000256" key="1">
    <source>
        <dbReference type="ARBA" id="ARBA00004651"/>
    </source>
</evidence>
<sequence length="288" mass="31068">MTKDSQHDLAQPGLRETARPTQKPGRSGSRRSGRLLGGRGGQYLATSAVLLVVLLAWQFLPAWLNTPSYVMPVFSDVLRALTDPAAFPRYVSNAAVTMTEVMLGLAIGVSLGLLLAIVLSEMPRVYAVVFPYVVAIESIPKVAVAPLFVIWFGFGLTSKVIVVVMLAFFPVLVNTIHGLRAVERDHIDLFRVNGSGPVQMRLRLMIPSALPQIFSGLELAVANAMVGAIVAEFVGAQQGLGMLILQAQGRMETAAVFALLIILSALGILLNVSVRALRRVVVSWEITR</sequence>
<dbReference type="InterPro" id="IPR000515">
    <property type="entry name" value="MetI-like"/>
</dbReference>
<comment type="subcellular location">
    <subcellularLocation>
        <location evidence="1 7">Cell membrane</location>
        <topology evidence="1 7">Multi-pass membrane protein</topology>
    </subcellularLocation>
</comment>